<name>A0A0K2VI60_LEPSM</name>
<feature type="compositionally biased region" description="Basic and acidic residues" evidence="1">
    <location>
        <begin position="1"/>
        <end position="17"/>
    </location>
</feature>
<feature type="region of interest" description="Disordered" evidence="1">
    <location>
        <begin position="1"/>
        <end position="29"/>
    </location>
</feature>
<sequence length="57" mass="6721">KDLYRSSREKYAREKSLSRTSIPLDHHRSSTSLSQVIILELVPRLLDDNLQHFLQKT</sequence>
<evidence type="ECO:0000256" key="1">
    <source>
        <dbReference type="SAM" id="MobiDB-lite"/>
    </source>
</evidence>
<protein>
    <submittedName>
        <fullName evidence="2">Uncharacterized protein</fullName>
    </submittedName>
</protein>
<accession>A0A0K2VI60</accession>
<proteinExistence type="predicted"/>
<reference evidence="2" key="1">
    <citation type="submission" date="2014-05" db="EMBL/GenBank/DDBJ databases">
        <authorList>
            <person name="Chronopoulou M."/>
        </authorList>
    </citation>
    <scope>NUCLEOTIDE SEQUENCE</scope>
    <source>
        <tissue evidence="2">Whole organism</tissue>
    </source>
</reference>
<dbReference type="AlphaFoldDB" id="A0A0K2VI60"/>
<organism evidence="2">
    <name type="scientific">Lepeophtheirus salmonis</name>
    <name type="common">Salmon louse</name>
    <name type="synonym">Caligus salmonis</name>
    <dbReference type="NCBI Taxonomy" id="72036"/>
    <lineage>
        <taxon>Eukaryota</taxon>
        <taxon>Metazoa</taxon>
        <taxon>Ecdysozoa</taxon>
        <taxon>Arthropoda</taxon>
        <taxon>Crustacea</taxon>
        <taxon>Multicrustacea</taxon>
        <taxon>Hexanauplia</taxon>
        <taxon>Copepoda</taxon>
        <taxon>Siphonostomatoida</taxon>
        <taxon>Caligidae</taxon>
        <taxon>Lepeophtheirus</taxon>
    </lineage>
</organism>
<feature type="non-terminal residue" evidence="2">
    <location>
        <position position="1"/>
    </location>
</feature>
<dbReference type="EMBL" id="HACA01032516">
    <property type="protein sequence ID" value="CDW49877.1"/>
    <property type="molecule type" value="Transcribed_RNA"/>
</dbReference>
<evidence type="ECO:0000313" key="2">
    <source>
        <dbReference type="EMBL" id="CDW49877.1"/>
    </source>
</evidence>